<dbReference type="GO" id="GO:0016706">
    <property type="term" value="F:2-oxoglutarate-dependent dioxygenase activity"/>
    <property type="evidence" value="ECO:0007669"/>
    <property type="project" value="UniProtKB-ARBA"/>
</dbReference>
<dbReference type="Gene3D" id="2.60.120.620">
    <property type="entry name" value="q2cbj1_9rhob like domain"/>
    <property type="match status" value="1"/>
</dbReference>
<name>A0A937FYK9_9BACT</name>
<dbReference type="InterPro" id="IPR008775">
    <property type="entry name" value="Phytyl_CoA_dOase-like"/>
</dbReference>
<dbReference type="SUPFAM" id="SSF51197">
    <property type="entry name" value="Clavaminate synthase-like"/>
    <property type="match status" value="1"/>
</dbReference>
<dbReference type="PANTHER" id="PTHR20883">
    <property type="entry name" value="PHYTANOYL-COA DIOXYGENASE DOMAIN CONTAINING 1"/>
    <property type="match status" value="1"/>
</dbReference>
<gene>
    <name evidence="2" type="ORF">JMN32_19670</name>
</gene>
<comment type="cofactor">
    <cofactor evidence="1">
        <name>Fe(2+)</name>
        <dbReference type="ChEBI" id="CHEBI:29033"/>
    </cofactor>
</comment>
<accession>A0A937FYK9</accession>
<protein>
    <submittedName>
        <fullName evidence="2">Phytanoyl-CoA dioxygenase family protein</fullName>
    </submittedName>
</protein>
<dbReference type="Pfam" id="PF05721">
    <property type="entry name" value="PhyH"/>
    <property type="match status" value="1"/>
</dbReference>
<proteinExistence type="predicted"/>
<keyword evidence="2" id="KW-0560">Oxidoreductase</keyword>
<dbReference type="PANTHER" id="PTHR20883:SF48">
    <property type="entry name" value="ECTOINE DIOXYGENASE"/>
    <property type="match status" value="1"/>
</dbReference>
<evidence type="ECO:0000313" key="2">
    <source>
        <dbReference type="EMBL" id="MBL6448539.1"/>
    </source>
</evidence>
<dbReference type="AlphaFoldDB" id="A0A937FYK9"/>
<keyword evidence="3" id="KW-1185">Reference proteome</keyword>
<dbReference type="EMBL" id="JAEUGD010000064">
    <property type="protein sequence ID" value="MBL6448539.1"/>
    <property type="molecule type" value="Genomic_DNA"/>
</dbReference>
<reference evidence="2" key="1">
    <citation type="submission" date="2021-01" db="EMBL/GenBank/DDBJ databases">
        <title>Fulvivirga kasyanovii gen. nov., sp nov., a novel member of the phylum Bacteroidetes isolated from seawater in a mussel farm.</title>
        <authorList>
            <person name="Zhao L.-H."/>
            <person name="Wang Z.-J."/>
        </authorList>
    </citation>
    <scope>NUCLEOTIDE SEQUENCE</scope>
    <source>
        <strain evidence="2">29W222</strain>
    </source>
</reference>
<dbReference type="GO" id="GO:0005506">
    <property type="term" value="F:iron ion binding"/>
    <property type="evidence" value="ECO:0007669"/>
    <property type="project" value="UniProtKB-ARBA"/>
</dbReference>
<dbReference type="Proteomes" id="UP000614216">
    <property type="component" value="Unassembled WGS sequence"/>
</dbReference>
<keyword evidence="2" id="KW-0223">Dioxygenase</keyword>
<evidence type="ECO:0000256" key="1">
    <source>
        <dbReference type="ARBA" id="ARBA00001954"/>
    </source>
</evidence>
<dbReference type="RefSeq" id="WP_202858074.1">
    <property type="nucleotide sequence ID" value="NZ_JAEUGD010000064.1"/>
</dbReference>
<organism evidence="2 3">
    <name type="scientific">Fulvivirga marina</name>
    <dbReference type="NCBI Taxonomy" id="2494733"/>
    <lineage>
        <taxon>Bacteria</taxon>
        <taxon>Pseudomonadati</taxon>
        <taxon>Bacteroidota</taxon>
        <taxon>Cytophagia</taxon>
        <taxon>Cytophagales</taxon>
        <taxon>Fulvivirgaceae</taxon>
        <taxon>Fulvivirga</taxon>
    </lineage>
</organism>
<evidence type="ECO:0000313" key="3">
    <source>
        <dbReference type="Proteomes" id="UP000614216"/>
    </source>
</evidence>
<sequence length="290" mass="32890">MSQKYDISPLQKHSFLKQGFVLLPKAIPANLLKQWQHLTDELYQHATSIHRDEQLQDMHIIESLGKNILTRCNNILGIYPDAVLDLLSSPAMLAIVEELCGPDVVPLSCDVLYKHPCKDSVIPWHQDALHNRRFPYLNIGVYLDDAEEGDGCLSYVPGTQSKAQDICEMIRNHGWDIPEVVEQPAKAGDILIQDMMVLHGSQAKIKHGARRTIYIEMRPFEAIIDQGFQSREWAELRKRWMGLVKRRAMNNVNDNSLGLGTDVDEIAAILGKPESPLPAVYCYKQQLLTK</sequence>
<comment type="caution">
    <text evidence="2">The sequence shown here is derived from an EMBL/GenBank/DDBJ whole genome shotgun (WGS) entry which is preliminary data.</text>
</comment>